<reference evidence="1 2" key="1">
    <citation type="journal article" date="2014" name="BMC Genomics">
        <title>Comparative genomics of the major fungal agents of human and animal Sporotrichosis: Sporothrix schenckii and Sporothrix brasiliensis.</title>
        <authorList>
            <person name="Teixeira M.M."/>
            <person name="de Almeida L.G."/>
            <person name="Kubitschek-Barreira P."/>
            <person name="Alves F.L."/>
            <person name="Kioshima E.S."/>
            <person name="Abadio A.K."/>
            <person name="Fernandes L."/>
            <person name="Derengowski L.S."/>
            <person name="Ferreira K.S."/>
            <person name="Souza R.C."/>
            <person name="Ruiz J.C."/>
            <person name="de Andrade N.C."/>
            <person name="Paes H.C."/>
            <person name="Nicola A.M."/>
            <person name="Albuquerque P."/>
            <person name="Gerber A.L."/>
            <person name="Martins V.P."/>
            <person name="Peconick L.D."/>
            <person name="Neto A.V."/>
            <person name="Chaucanez C.B."/>
            <person name="Silva P.A."/>
            <person name="Cunha O.L."/>
            <person name="de Oliveira F.F."/>
            <person name="dos Santos T.C."/>
            <person name="Barros A.L."/>
            <person name="Soares M.A."/>
            <person name="de Oliveira L.M."/>
            <person name="Marini M.M."/>
            <person name="Villalobos-Duno H."/>
            <person name="Cunha M.M."/>
            <person name="de Hoog S."/>
            <person name="da Silveira J.F."/>
            <person name="Henrissat B."/>
            <person name="Nino-Vega G.A."/>
            <person name="Cisalpino P.S."/>
            <person name="Mora-Montes H.M."/>
            <person name="Almeida S.R."/>
            <person name="Stajich J.E."/>
            <person name="Lopes-Bezerra L.M."/>
            <person name="Vasconcelos A.T."/>
            <person name="Felipe M.S."/>
        </authorList>
    </citation>
    <scope>NUCLEOTIDE SEQUENCE [LARGE SCALE GENOMIC DNA]</scope>
    <source>
        <strain evidence="1 2">5110</strain>
    </source>
</reference>
<dbReference type="GeneID" id="63678631"/>
<dbReference type="EMBL" id="AWTV01000010">
    <property type="protein sequence ID" value="KIH87143.1"/>
    <property type="molecule type" value="Genomic_DNA"/>
</dbReference>
<dbReference type="HOGENOM" id="CLU_2456233_0_0_1"/>
<organism evidence="1 2">
    <name type="scientific">Sporothrix brasiliensis 5110</name>
    <dbReference type="NCBI Taxonomy" id="1398154"/>
    <lineage>
        <taxon>Eukaryota</taxon>
        <taxon>Fungi</taxon>
        <taxon>Dikarya</taxon>
        <taxon>Ascomycota</taxon>
        <taxon>Pezizomycotina</taxon>
        <taxon>Sordariomycetes</taxon>
        <taxon>Sordariomycetidae</taxon>
        <taxon>Ophiostomatales</taxon>
        <taxon>Ophiostomataceae</taxon>
        <taxon>Sporothrix</taxon>
    </lineage>
</organism>
<gene>
    <name evidence="1" type="ORF">SPBR_05434</name>
</gene>
<sequence>MKRCRCYARRTSVSASASASTASLRLAAAHGGHCSADAYSRNGWNDTSPQTGPGTCTLCMQWAATAHAAWGSLLALTEWPHPAYWYIQK</sequence>
<dbReference type="RefSeq" id="XP_040615153.1">
    <property type="nucleotide sequence ID" value="XM_040763710.1"/>
</dbReference>
<name>A0A0C2F7Z3_9PEZI</name>
<protein>
    <submittedName>
        <fullName evidence="1">Uncharacterized protein</fullName>
    </submittedName>
</protein>
<keyword evidence="2" id="KW-1185">Reference proteome</keyword>
<accession>A0A0C2F7Z3</accession>
<dbReference type="VEuPathDB" id="FungiDB:SPBR_05434"/>
<evidence type="ECO:0000313" key="1">
    <source>
        <dbReference type="EMBL" id="KIH87143.1"/>
    </source>
</evidence>
<dbReference type="AlphaFoldDB" id="A0A0C2F7Z3"/>
<dbReference type="Proteomes" id="UP000031575">
    <property type="component" value="Unassembled WGS sequence"/>
</dbReference>
<proteinExistence type="predicted"/>
<comment type="caution">
    <text evidence="1">The sequence shown here is derived from an EMBL/GenBank/DDBJ whole genome shotgun (WGS) entry which is preliminary data.</text>
</comment>
<evidence type="ECO:0000313" key="2">
    <source>
        <dbReference type="Proteomes" id="UP000031575"/>
    </source>
</evidence>